<dbReference type="STRING" id="398767.Glov_1564"/>
<dbReference type="InterPro" id="IPR003594">
    <property type="entry name" value="HATPase_dom"/>
</dbReference>
<keyword evidence="1" id="KW-0808">Transferase</keyword>
<dbReference type="CDD" id="cd16917">
    <property type="entry name" value="HATPase_UhpB-NarQ-NarX-like"/>
    <property type="match status" value="1"/>
</dbReference>
<dbReference type="PANTHER" id="PTHR24421:SF58">
    <property type="entry name" value="SIGNAL TRANSDUCTION HISTIDINE-PROTEIN KINASE_PHOSPHATASE UHPB"/>
    <property type="match status" value="1"/>
</dbReference>
<dbReference type="Gene3D" id="1.20.5.1930">
    <property type="match status" value="1"/>
</dbReference>
<dbReference type="OrthoDB" id="5392850at2"/>
<feature type="domain" description="Response regulatory" evidence="5">
    <location>
        <begin position="15"/>
        <end position="131"/>
    </location>
</feature>
<dbReference type="eggNOG" id="COG4585">
    <property type="taxonomic scope" value="Bacteria"/>
</dbReference>
<protein>
    <submittedName>
        <fullName evidence="6">Response regulator receiver sensor signal transduction histidine kinase</fullName>
    </submittedName>
</protein>
<dbReference type="KEGG" id="glo:Glov_1564"/>
<sequence>MIDSLPPSAIVTRPRLLFVDDDPGVLAAVTRFMRRYRFEVKTALHGQVGLQELQQNGPFHVVISDFRMPGMTGEMFLGKVAELAPNTRRMILSAYADSDLLLAAINAGRVHRYLTKPWDSQELLTIIRELIDEYQQVVLRNDQVQLLSDTNQQLETSLHQHTSEMEAQGRRLQESNRRLSLLSAHLEKVREDERRSIARDIHDDLGQTLTAMHLEITAMLHADNVIDLTPRLCDLKKQVDAAIGTVQRIISTMRPQVLEELGLEAALESLAQEVRKRTNITCVTSCTLAGEPISQEVASCLYRVAQESLTNVFRHSKATKVLLTVRRRDGWLQLQIRDNGVGVSEAQTAASNAFGVMGMRERVARCGGSFSISPRVGGGTIVEAQVPEKVEEAGL</sequence>
<evidence type="ECO:0000256" key="4">
    <source>
        <dbReference type="PROSITE-ProRule" id="PRU00169"/>
    </source>
</evidence>
<dbReference type="PROSITE" id="PS50110">
    <property type="entry name" value="RESPONSE_REGULATORY"/>
    <property type="match status" value="1"/>
</dbReference>
<dbReference type="InterPro" id="IPR050482">
    <property type="entry name" value="Sensor_HK_TwoCompSys"/>
</dbReference>
<dbReference type="InterPro" id="IPR001789">
    <property type="entry name" value="Sig_transdc_resp-reg_receiver"/>
</dbReference>
<keyword evidence="2 6" id="KW-0418">Kinase</keyword>
<dbReference type="CDD" id="cd17569">
    <property type="entry name" value="REC_HupR-like"/>
    <property type="match status" value="1"/>
</dbReference>
<dbReference type="SUPFAM" id="SSF55874">
    <property type="entry name" value="ATPase domain of HSP90 chaperone/DNA topoisomerase II/histidine kinase"/>
    <property type="match status" value="1"/>
</dbReference>
<dbReference type="InterPro" id="IPR011712">
    <property type="entry name" value="Sig_transdc_His_kin_sub3_dim/P"/>
</dbReference>
<dbReference type="PANTHER" id="PTHR24421">
    <property type="entry name" value="NITRATE/NITRITE SENSOR PROTEIN NARX-RELATED"/>
    <property type="match status" value="1"/>
</dbReference>
<evidence type="ECO:0000313" key="6">
    <source>
        <dbReference type="EMBL" id="ACD95280.1"/>
    </source>
</evidence>
<evidence type="ECO:0000259" key="5">
    <source>
        <dbReference type="PROSITE" id="PS50110"/>
    </source>
</evidence>
<dbReference type="HOGENOM" id="CLU_000445_114_72_7"/>
<dbReference type="GO" id="GO:0000155">
    <property type="term" value="F:phosphorelay sensor kinase activity"/>
    <property type="evidence" value="ECO:0007669"/>
    <property type="project" value="InterPro"/>
</dbReference>
<feature type="modified residue" description="4-aspartylphosphate" evidence="4">
    <location>
        <position position="65"/>
    </location>
</feature>
<gene>
    <name evidence="6" type="ordered locus">Glov_1564</name>
</gene>
<evidence type="ECO:0000256" key="1">
    <source>
        <dbReference type="ARBA" id="ARBA00022679"/>
    </source>
</evidence>
<dbReference type="Gene3D" id="3.30.565.10">
    <property type="entry name" value="Histidine kinase-like ATPase, C-terminal domain"/>
    <property type="match status" value="1"/>
</dbReference>
<dbReference type="Pfam" id="PF00072">
    <property type="entry name" value="Response_reg"/>
    <property type="match status" value="1"/>
</dbReference>
<dbReference type="EMBL" id="CP001089">
    <property type="protein sequence ID" value="ACD95280.1"/>
    <property type="molecule type" value="Genomic_DNA"/>
</dbReference>
<evidence type="ECO:0000256" key="2">
    <source>
        <dbReference type="ARBA" id="ARBA00022777"/>
    </source>
</evidence>
<dbReference type="SMART" id="SM00387">
    <property type="entry name" value="HATPase_c"/>
    <property type="match status" value="1"/>
</dbReference>
<keyword evidence="3" id="KW-0902">Two-component regulatory system</keyword>
<dbReference type="InterPro" id="IPR011006">
    <property type="entry name" value="CheY-like_superfamily"/>
</dbReference>
<evidence type="ECO:0000313" key="7">
    <source>
        <dbReference type="Proteomes" id="UP000002420"/>
    </source>
</evidence>
<dbReference type="GO" id="GO:0046983">
    <property type="term" value="F:protein dimerization activity"/>
    <property type="evidence" value="ECO:0007669"/>
    <property type="project" value="InterPro"/>
</dbReference>
<dbReference type="GO" id="GO:0016020">
    <property type="term" value="C:membrane"/>
    <property type="evidence" value="ECO:0007669"/>
    <property type="project" value="InterPro"/>
</dbReference>
<dbReference type="eggNOG" id="COG3437">
    <property type="taxonomic scope" value="Bacteria"/>
</dbReference>
<dbReference type="Gene3D" id="3.40.50.2300">
    <property type="match status" value="1"/>
</dbReference>
<dbReference type="Proteomes" id="UP000002420">
    <property type="component" value="Chromosome"/>
</dbReference>
<dbReference type="RefSeq" id="WP_012469622.1">
    <property type="nucleotide sequence ID" value="NC_010814.1"/>
</dbReference>
<dbReference type="Pfam" id="PF02518">
    <property type="entry name" value="HATPase_c"/>
    <property type="match status" value="1"/>
</dbReference>
<keyword evidence="4" id="KW-0597">Phosphoprotein</keyword>
<dbReference type="AlphaFoldDB" id="B3E9K4"/>
<proteinExistence type="predicted"/>
<evidence type="ECO:0000256" key="3">
    <source>
        <dbReference type="ARBA" id="ARBA00023012"/>
    </source>
</evidence>
<dbReference type="Pfam" id="PF07730">
    <property type="entry name" value="HisKA_3"/>
    <property type="match status" value="1"/>
</dbReference>
<keyword evidence="7" id="KW-1185">Reference proteome</keyword>
<accession>B3E9K4</accession>
<dbReference type="SUPFAM" id="SSF52172">
    <property type="entry name" value="CheY-like"/>
    <property type="match status" value="1"/>
</dbReference>
<name>B3E9K4_TRIL1</name>
<dbReference type="InterPro" id="IPR036890">
    <property type="entry name" value="HATPase_C_sf"/>
</dbReference>
<dbReference type="SMART" id="SM00448">
    <property type="entry name" value="REC"/>
    <property type="match status" value="1"/>
</dbReference>
<organism evidence="6 7">
    <name type="scientific">Trichlorobacter lovleyi (strain ATCC BAA-1151 / DSM 17278 / SZ)</name>
    <name type="common">Geobacter lovleyi</name>
    <dbReference type="NCBI Taxonomy" id="398767"/>
    <lineage>
        <taxon>Bacteria</taxon>
        <taxon>Pseudomonadati</taxon>
        <taxon>Thermodesulfobacteriota</taxon>
        <taxon>Desulfuromonadia</taxon>
        <taxon>Geobacterales</taxon>
        <taxon>Geobacteraceae</taxon>
        <taxon>Trichlorobacter</taxon>
    </lineage>
</organism>
<reference evidence="6 7" key="1">
    <citation type="submission" date="2008-05" db="EMBL/GenBank/DDBJ databases">
        <title>Complete sequence of chromosome of Geobacter lovleyi SZ.</title>
        <authorList>
            <consortium name="US DOE Joint Genome Institute"/>
            <person name="Lucas S."/>
            <person name="Copeland A."/>
            <person name="Lapidus A."/>
            <person name="Glavina del Rio T."/>
            <person name="Dalin E."/>
            <person name="Tice H."/>
            <person name="Bruce D."/>
            <person name="Goodwin L."/>
            <person name="Pitluck S."/>
            <person name="Chertkov O."/>
            <person name="Meincke L."/>
            <person name="Brettin T."/>
            <person name="Detter J.C."/>
            <person name="Han C."/>
            <person name="Tapia R."/>
            <person name="Kuske C.R."/>
            <person name="Schmutz J."/>
            <person name="Larimer F."/>
            <person name="Land M."/>
            <person name="Hauser L."/>
            <person name="Kyrpides N."/>
            <person name="Mikhailova N."/>
            <person name="Sung Y."/>
            <person name="Fletcher K.E."/>
            <person name="Ritalahti K.M."/>
            <person name="Loeffler F.E."/>
            <person name="Richardson P."/>
        </authorList>
    </citation>
    <scope>NUCLEOTIDE SEQUENCE [LARGE SCALE GENOMIC DNA]</scope>
    <source>
        <strain evidence="7">ATCC BAA-1151 / DSM 17278 / SZ</strain>
    </source>
</reference>